<reference evidence="1 2" key="1">
    <citation type="submission" date="2020-09" db="EMBL/GenBank/DDBJ databases">
        <title>Pseudoxanthomonas sp. CAU 1598 isolated from sand of Yaerae Beach.</title>
        <authorList>
            <person name="Kim W."/>
        </authorList>
    </citation>
    <scope>NUCLEOTIDE SEQUENCE [LARGE SCALE GENOMIC DNA]</scope>
    <source>
        <strain evidence="1 2">CAU 1598</strain>
    </source>
</reference>
<dbReference type="InterPro" id="IPR024423">
    <property type="entry name" value="DUF3050"/>
</dbReference>
<dbReference type="Proteomes" id="UP000613768">
    <property type="component" value="Unassembled WGS sequence"/>
</dbReference>
<organism evidence="1 2">
    <name type="scientific">Pseudomarimonas arenosa</name>
    <dbReference type="NCBI Taxonomy" id="2774145"/>
    <lineage>
        <taxon>Bacteria</taxon>
        <taxon>Pseudomonadati</taxon>
        <taxon>Pseudomonadota</taxon>
        <taxon>Gammaproteobacteria</taxon>
        <taxon>Lysobacterales</taxon>
        <taxon>Lysobacteraceae</taxon>
        <taxon>Pseudomarimonas</taxon>
    </lineage>
</organism>
<accession>A0AAW3ZP26</accession>
<protein>
    <submittedName>
        <fullName evidence="1">DUF3050 domain-containing protein</fullName>
    </submittedName>
</protein>
<dbReference type="InterPro" id="IPR016084">
    <property type="entry name" value="Haem_Oase-like_multi-hlx"/>
</dbReference>
<dbReference type="Gene3D" id="1.20.910.10">
    <property type="entry name" value="Heme oxygenase-like"/>
    <property type="match status" value="1"/>
</dbReference>
<proteinExistence type="predicted"/>
<dbReference type="Pfam" id="PF11251">
    <property type="entry name" value="DUF3050"/>
    <property type="match status" value="1"/>
</dbReference>
<dbReference type="SUPFAM" id="SSF48613">
    <property type="entry name" value="Heme oxygenase-like"/>
    <property type="match status" value="1"/>
</dbReference>
<dbReference type="EMBL" id="JACYTR010000028">
    <property type="protein sequence ID" value="MBD8526675.1"/>
    <property type="molecule type" value="Genomic_DNA"/>
</dbReference>
<keyword evidence="2" id="KW-1185">Reference proteome</keyword>
<dbReference type="RefSeq" id="WP_192030097.1">
    <property type="nucleotide sequence ID" value="NZ_JACYTR010000028.1"/>
</dbReference>
<evidence type="ECO:0000313" key="1">
    <source>
        <dbReference type="EMBL" id="MBD8526675.1"/>
    </source>
</evidence>
<evidence type="ECO:0000313" key="2">
    <source>
        <dbReference type="Proteomes" id="UP000613768"/>
    </source>
</evidence>
<comment type="caution">
    <text evidence="1">The sequence shown here is derived from an EMBL/GenBank/DDBJ whole genome shotgun (WGS) entry which is preliminary data.</text>
</comment>
<gene>
    <name evidence="1" type="ORF">IFO71_13105</name>
</gene>
<dbReference type="AlphaFoldDB" id="A0AAW3ZP26"/>
<sequence>MSASQFNVVNAEIHQLQHQLERHAVFSALRDLDSLRGFMQIHVFAVWDFMTLTKRLQRDFTCTELPWMPPADSEAARMINEIVLGEESDVGPNGRAASHLDIYLTGMREAGACTHHFDHFLDCVRAGSSPQRALREAAVPAFIGDFVCSTLDTAFHGSTVEVLASFLYGRENVIPRMFQALLEQWQIPESTVPSFSYYLRRHIELDADTHGPLAERIMDSLVAHSTRRLAEARSAARAAILARIQLWDGTWARLDRRQQTRVEPAYA</sequence>
<name>A0AAW3ZP26_9GAMM</name>